<name>A0A517YD86_9BACT</name>
<dbReference type="Gene3D" id="3.30.70.100">
    <property type="match status" value="1"/>
</dbReference>
<dbReference type="PANTHER" id="PTHR33178:SF10">
    <property type="entry name" value="STRESS-RESPONSE A_B BARREL DOMAIN-CONTAINING PROTEIN"/>
    <property type="match status" value="1"/>
</dbReference>
<evidence type="ECO:0000313" key="5">
    <source>
        <dbReference type="Proteomes" id="UP000315017"/>
    </source>
</evidence>
<evidence type="ECO:0000313" key="4">
    <source>
        <dbReference type="EMBL" id="QDU28200.1"/>
    </source>
</evidence>
<feature type="chain" id="PRO_5021730921" evidence="2">
    <location>
        <begin position="21"/>
        <end position="127"/>
    </location>
</feature>
<sequence precursor="true">MKSLLCAFALLAFATNFAAAAEPQLAHMVFFTLASDTPENQQKLIDGAEKYLSNHEGVVYFSVGALAKDLDREVNDKGFQVALHIVFVNKAAYEKYAPHPRHNKFIEENKALWSKVRVFDSYVKTAK</sequence>
<gene>
    <name evidence="4" type="ORF">ETAA8_33000</name>
</gene>
<dbReference type="Pfam" id="PF07876">
    <property type="entry name" value="Dabb"/>
    <property type="match status" value="1"/>
</dbReference>
<dbReference type="InterPro" id="IPR013097">
    <property type="entry name" value="Dabb"/>
</dbReference>
<accession>A0A517YD86</accession>
<dbReference type="InterPro" id="IPR044662">
    <property type="entry name" value="HS1/DABB1-like"/>
</dbReference>
<reference evidence="4 5" key="1">
    <citation type="submission" date="2019-02" db="EMBL/GenBank/DDBJ databases">
        <title>Deep-cultivation of Planctomycetes and their phenomic and genomic characterization uncovers novel biology.</title>
        <authorList>
            <person name="Wiegand S."/>
            <person name="Jogler M."/>
            <person name="Boedeker C."/>
            <person name="Pinto D."/>
            <person name="Vollmers J."/>
            <person name="Rivas-Marin E."/>
            <person name="Kohn T."/>
            <person name="Peeters S.H."/>
            <person name="Heuer A."/>
            <person name="Rast P."/>
            <person name="Oberbeckmann S."/>
            <person name="Bunk B."/>
            <person name="Jeske O."/>
            <person name="Meyerdierks A."/>
            <person name="Storesund J.E."/>
            <person name="Kallscheuer N."/>
            <person name="Luecker S."/>
            <person name="Lage O.M."/>
            <person name="Pohl T."/>
            <person name="Merkel B.J."/>
            <person name="Hornburger P."/>
            <person name="Mueller R.-W."/>
            <person name="Bruemmer F."/>
            <person name="Labrenz M."/>
            <person name="Spormann A.M."/>
            <person name="Op den Camp H."/>
            <person name="Overmann J."/>
            <person name="Amann R."/>
            <person name="Jetten M.S.M."/>
            <person name="Mascher T."/>
            <person name="Medema M.H."/>
            <person name="Devos D.P."/>
            <person name="Kaster A.-K."/>
            <person name="Ovreas L."/>
            <person name="Rohde M."/>
            <person name="Galperin M.Y."/>
            <person name="Jogler C."/>
        </authorList>
    </citation>
    <scope>NUCLEOTIDE SEQUENCE [LARGE SCALE GENOMIC DNA]</scope>
    <source>
        <strain evidence="4 5">ETA_A8</strain>
    </source>
</reference>
<dbReference type="PANTHER" id="PTHR33178">
    <property type="match status" value="1"/>
</dbReference>
<keyword evidence="5" id="KW-1185">Reference proteome</keyword>
<dbReference type="AlphaFoldDB" id="A0A517YD86"/>
<dbReference type="RefSeq" id="WP_145090087.1">
    <property type="nucleotide sequence ID" value="NZ_CP036274.1"/>
</dbReference>
<protein>
    <submittedName>
        <fullName evidence="4">Stress responsive A/B Barrel Domain protein</fullName>
    </submittedName>
</protein>
<dbReference type="KEGG" id="aagg:ETAA8_33000"/>
<evidence type="ECO:0000259" key="3">
    <source>
        <dbReference type="PROSITE" id="PS51502"/>
    </source>
</evidence>
<dbReference type="EMBL" id="CP036274">
    <property type="protein sequence ID" value="QDU28200.1"/>
    <property type="molecule type" value="Genomic_DNA"/>
</dbReference>
<comment type="subunit">
    <text evidence="1">Homodimer.</text>
</comment>
<evidence type="ECO:0000256" key="2">
    <source>
        <dbReference type="SAM" id="SignalP"/>
    </source>
</evidence>
<proteinExistence type="predicted"/>
<feature type="domain" description="Stress-response A/B barrel" evidence="3">
    <location>
        <begin position="25"/>
        <end position="121"/>
    </location>
</feature>
<dbReference type="PROSITE" id="PS51502">
    <property type="entry name" value="S_R_A_B_BARREL"/>
    <property type="match status" value="1"/>
</dbReference>
<dbReference type="SMART" id="SM00886">
    <property type="entry name" value="Dabb"/>
    <property type="match status" value="1"/>
</dbReference>
<dbReference type="OrthoDB" id="8114960at2"/>
<evidence type="ECO:0000256" key="1">
    <source>
        <dbReference type="ARBA" id="ARBA00011738"/>
    </source>
</evidence>
<dbReference type="Proteomes" id="UP000315017">
    <property type="component" value="Chromosome"/>
</dbReference>
<keyword evidence="2" id="KW-0732">Signal</keyword>
<dbReference type="InterPro" id="IPR011008">
    <property type="entry name" value="Dimeric_a/b-barrel"/>
</dbReference>
<organism evidence="4 5">
    <name type="scientific">Anatilimnocola aggregata</name>
    <dbReference type="NCBI Taxonomy" id="2528021"/>
    <lineage>
        <taxon>Bacteria</taxon>
        <taxon>Pseudomonadati</taxon>
        <taxon>Planctomycetota</taxon>
        <taxon>Planctomycetia</taxon>
        <taxon>Pirellulales</taxon>
        <taxon>Pirellulaceae</taxon>
        <taxon>Anatilimnocola</taxon>
    </lineage>
</organism>
<feature type="signal peptide" evidence="2">
    <location>
        <begin position="1"/>
        <end position="20"/>
    </location>
</feature>
<dbReference type="SUPFAM" id="SSF54909">
    <property type="entry name" value="Dimeric alpha+beta barrel"/>
    <property type="match status" value="1"/>
</dbReference>